<reference evidence="3 4" key="1">
    <citation type="journal article" date="2022" name="Nat. Ecol. Evol.">
        <title>A masculinizing supergene underlies an exaggerated male reproductive morph in a spider.</title>
        <authorList>
            <person name="Hendrickx F."/>
            <person name="De Corte Z."/>
            <person name="Sonet G."/>
            <person name="Van Belleghem S.M."/>
            <person name="Kostlbacher S."/>
            <person name="Vangestel C."/>
        </authorList>
    </citation>
    <scope>NUCLEOTIDE SEQUENCE [LARGE SCALE GENOMIC DNA]</scope>
    <source>
        <strain evidence="3">W744_W776</strain>
    </source>
</reference>
<sequence>MSLRASWCRSVRVTELVVPPSVVLGDSVRLACSYELGSEELYVVKWYKDDLEFYRYEPKDSNQAVYFPQPGIDMDLSRSNSNVVFLRTVALDTAGSYKCQVSTDAPTYSCVQAVKDMNVIILPLEGPRISGGRQSYDFGDNMTLNCTSAESKPAATLSWLLNGRPIPDASTVDHGVKADSNKLQVSSKSLHLQVTERLFQKGKATLECEASFQGEAVMISREITMLEINISLPWRCQKSLLLLSLLLPMVFLKRFFDCFPS</sequence>
<dbReference type="InterPro" id="IPR013783">
    <property type="entry name" value="Ig-like_fold"/>
</dbReference>
<dbReference type="AlphaFoldDB" id="A0AAV6VBN5"/>
<dbReference type="Gene3D" id="2.60.40.10">
    <property type="entry name" value="Immunoglobulins"/>
    <property type="match status" value="2"/>
</dbReference>
<evidence type="ECO:0000256" key="1">
    <source>
        <dbReference type="ARBA" id="ARBA00023157"/>
    </source>
</evidence>
<dbReference type="Proteomes" id="UP000827092">
    <property type="component" value="Unassembled WGS sequence"/>
</dbReference>
<dbReference type="Pfam" id="PF13895">
    <property type="entry name" value="Ig_2"/>
    <property type="match status" value="1"/>
</dbReference>
<dbReference type="EMBL" id="JAFNEN010000109">
    <property type="protein sequence ID" value="KAG8194095.1"/>
    <property type="molecule type" value="Genomic_DNA"/>
</dbReference>
<name>A0AAV6VBN5_9ARAC</name>
<protein>
    <recommendedName>
        <fullName evidence="2">Ig-like domain-containing protein</fullName>
    </recommendedName>
</protein>
<keyword evidence="4" id="KW-1185">Reference proteome</keyword>
<evidence type="ECO:0000313" key="4">
    <source>
        <dbReference type="Proteomes" id="UP000827092"/>
    </source>
</evidence>
<dbReference type="SUPFAM" id="SSF48726">
    <property type="entry name" value="Immunoglobulin"/>
    <property type="match status" value="2"/>
</dbReference>
<evidence type="ECO:0000259" key="2">
    <source>
        <dbReference type="PROSITE" id="PS50835"/>
    </source>
</evidence>
<keyword evidence="1" id="KW-1015">Disulfide bond</keyword>
<evidence type="ECO:0000313" key="3">
    <source>
        <dbReference type="EMBL" id="KAG8194095.1"/>
    </source>
</evidence>
<accession>A0AAV6VBN5</accession>
<dbReference type="InterPro" id="IPR007110">
    <property type="entry name" value="Ig-like_dom"/>
</dbReference>
<proteinExistence type="predicted"/>
<dbReference type="PANTHER" id="PTHR21261:SF15">
    <property type="entry name" value="BEATEN PATH IIIA, ISOFORM D-RELATED"/>
    <property type="match status" value="1"/>
</dbReference>
<gene>
    <name evidence="3" type="ORF">JTE90_003038</name>
</gene>
<dbReference type="InterPro" id="IPR036179">
    <property type="entry name" value="Ig-like_dom_sf"/>
</dbReference>
<dbReference type="FunFam" id="2.60.40.10:FF:000437">
    <property type="entry name" value="Beat-IIIc, isoform A"/>
    <property type="match status" value="1"/>
</dbReference>
<feature type="domain" description="Ig-like" evidence="2">
    <location>
        <begin position="25"/>
        <end position="109"/>
    </location>
</feature>
<comment type="caution">
    <text evidence="3">The sequence shown here is derived from an EMBL/GenBank/DDBJ whole genome shotgun (WGS) entry which is preliminary data.</text>
</comment>
<dbReference type="PROSITE" id="PS50835">
    <property type="entry name" value="IG_LIKE"/>
    <property type="match status" value="2"/>
</dbReference>
<dbReference type="InterPro" id="IPR013162">
    <property type="entry name" value="CD80_C2-set"/>
</dbReference>
<feature type="domain" description="Ig-like" evidence="2">
    <location>
        <begin position="127"/>
        <end position="224"/>
    </location>
</feature>
<organism evidence="3 4">
    <name type="scientific">Oedothorax gibbosus</name>
    <dbReference type="NCBI Taxonomy" id="931172"/>
    <lineage>
        <taxon>Eukaryota</taxon>
        <taxon>Metazoa</taxon>
        <taxon>Ecdysozoa</taxon>
        <taxon>Arthropoda</taxon>
        <taxon>Chelicerata</taxon>
        <taxon>Arachnida</taxon>
        <taxon>Araneae</taxon>
        <taxon>Araneomorphae</taxon>
        <taxon>Entelegynae</taxon>
        <taxon>Araneoidea</taxon>
        <taxon>Linyphiidae</taxon>
        <taxon>Erigoninae</taxon>
        <taxon>Oedothorax</taxon>
    </lineage>
</organism>
<dbReference type="Pfam" id="PF08205">
    <property type="entry name" value="C2-set_2"/>
    <property type="match status" value="1"/>
</dbReference>
<dbReference type="PANTHER" id="PTHR21261">
    <property type="entry name" value="BEAT PROTEIN"/>
    <property type="match status" value="1"/>
</dbReference>